<sequence length="88" mass="10052">MNRTLESRIRRLEKDADMSNLRHLTDDELDQRLLDNFRRMIAGHSSVMDAIAYFRGTGDPGYAEMADILEEGLPMIREVIARQCPTAA</sequence>
<evidence type="ECO:0000313" key="2">
    <source>
        <dbReference type="Proteomes" id="UP000305267"/>
    </source>
</evidence>
<name>A0A5C4L5J5_9HYPH</name>
<keyword evidence="2" id="KW-1185">Reference proteome</keyword>
<dbReference type="EMBL" id="VDDA01000068">
    <property type="protein sequence ID" value="TNC05113.1"/>
    <property type="molecule type" value="Genomic_DNA"/>
</dbReference>
<accession>A0A5C4L5J5</accession>
<evidence type="ECO:0000313" key="1">
    <source>
        <dbReference type="EMBL" id="TNC05113.1"/>
    </source>
</evidence>
<organism evidence="1 2">
    <name type="scientific">Methylobacterium terricola</name>
    <dbReference type="NCBI Taxonomy" id="2583531"/>
    <lineage>
        <taxon>Bacteria</taxon>
        <taxon>Pseudomonadati</taxon>
        <taxon>Pseudomonadota</taxon>
        <taxon>Alphaproteobacteria</taxon>
        <taxon>Hyphomicrobiales</taxon>
        <taxon>Methylobacteriaceae</taxon>
        <taxon>Methylobacterium</taxon>
    </lineage>
</organism>
<dbReference type="RefSeq" id="WP_139040828.1">
    <property type="nucleotide sequence ID" value="NZ_VDDA01000068.1"/>
</dbReference>
<dbReference type="OrthoDB" id="9792858at2"/>
<reference evidence="1 2" key="1">
    <citation type="submission" date="2019-06" db="EMBL/GenBank/DDBJ databases">
        <title>Genome of Methylobacterium sp. 17Sr1-39.</title>
        <authorList>
            <person name="Seo T."/>
        </authorList>
    </citation>
    <scope>NUCLEOTIDE SEQUENCE [LARGE SCALE GENOMIC DNA]</scope>
    <source>
        <strain evidence="1 2">17Sr1-39</strain>
    </source>
</reference>
<gene>
    <name evidence="1" type="ORF">FF100_36100</name>
</gene>
<dbReference type="Proteomes" id="UP000305267">
    <property type="component" value="Unassembled WGS sequence"/>
</dbReference>
<comment type="caution">
    <text evidence="1">The sequence shown here is derived from an EMBL/GenBank/DDBJ whole genome shotgun (WGS) entry which is preliminary data.</text>
</comment>
<dbReference type="AlphaFoldDB" id="A0A5C4L5J5"/>
<protein>
    <submittedName>
        <fullName evidence="1">Uncharacterized protein</fullName>
    </submittedName>
</protein>
<proteinExistence type="predicted"/>